<keyword evidence="1" id="KW-0418">Kinase</keyword>
<dbReference type="Proteomes" id="UP001219518">
    <property type="component" value="Unassembled WGS sequence"/>
</dbReference>
<evidence type="ECO:0000313" key="2">
    <source>
        <dbReference type="Proteomes" id="UP001219518"/>
    </source>
</evidence>
<name>A0AAE1HAV8_9NEOP</name>
<proteinExistence type="predicted"/>
<organism evidence="1 2">
    <name type="scientific">Frankliniella fusca</name>
    <dbReference type="NCBI Taxonomy" id="407009"/>
    <lineage>
        <taxon>Eukaryota</taxon>
        <taxon>Metazoa</taxon>
        <taxon>Ecdysozoa</taxon>
        <taxon>Arthropoda</taxon>
        <taxon>Hexapoda</taxon>
        <taxon>Insecta</taxon>
        <taxon>Pterygota</taxon>
        <taxon>Neoptera</taxon>
        <taxon>Paraneoptera</taxon>
        <taxon>Thysanoptera</taxon>
        <taxon>Terebrantia</taxon>
        <taxon>Thripoidea</taxon>
        <taxon>Thripidae</taxon>
        <taxon>Frankliniella</taxon>
    </lineage>
</organism>
<comment type="caution">
    <text evidence="1">The sequence shown here is derived from an EMBL/GenBank/DDBJ whole genome shotgun (WGS) entry which is preliminary data.</text>
</comment>
<sequence length="68" mass="7973">MVHTVLQKTFFMKTDPTCDYTVKNTRNWSRFQLFSTPSTRTCLEASFHVQFNGAHRCSRKRTQLATTL</sequence>
<keyword evidence="1" id="KW-0808">Transferase</keyword>
<reference evidence="1" key="2">
    <citation type="journal article" date="2023" name="BMC Genomics">
        <title>Pest status, molecular evolution, and epigenetic factors derived from the genome assembly of Frankliniella fusca, a thysanopteran phytovirus vector.</title>
        <authorList>
            <person name="Catto M.A."/>
            <person name="Labadie P.E."/>
            <person name="Jacobson A.L."/>
            <person name="Kennedy G.G."/>
            <person name="Srinivasan R."/>
            <person name="Hunt B.G."/>
        </authorList>
    </citation>
    <scope>NUCLEOTIDE SEQUENCE</scope>
    <source>
        <strain evidence="1">PL_HMW_Pooled</strain>
    </source>
</reference>
<keyword evidence="2" id="KW-1185">Reference proteome</keyword>
<dbReference type="GO" id="GO:0016301">
    <property type="term" value="F:kinase activity"/>
    <property type="evidence" value="ECO:0007669"/>
    <property type="project" value="UniProtKB-KW"/>
</dbReference>
<accession>A0AAE1HAV8</accession>
<dbReference type="AlphaFoldDB" id="A0AAE1HAV8"/>
<dbReference type="EMBL" id="JAHWGI010000838">
    <property type="protein sequence ID" value="KAK3918017.1"/>
    <property type="molecule type" value="Genomic_DNA"/>
</dbReference>
<evidence type="ECO:0000313" key="1">
    <source>
        <dbReference type="EMBL" id="KAK3918017.1"/>
    </source>
</evidence>
<protein>
    <submittedName>
        <fullName evidence="1">Dephospho-CoA kinase</fullName>
    </submittedName>
</protein>
<gene>
    <name evidence="1" type="ORF">KUF71_000855</name>
</gene>
<reference evidence="1" key="1">
    <citation type="submission" date="2021-07" db="EMBL/GenBank/DDBJ databases">
        <authorList>
            <person name="Catto M.A."/>
            <person name="Jacobson A."/>
            <person name="Kennedy G."/>
            <person name="Labadie P."/>
            <person name="Hunt B.G."/>
            <person name="Srinivasan R."/>
        </authorList>
    </citation>
    <scope>NUCLEOTIDE SEQUENCE</scope>
    <source>
        <strain evidence="1">PL_HMW_Pooled</strain>
        <tissue evidence="1">Head</tissue>
    </source>
</reference>